<organism evidence="1 2">
    <name type="scientific">Violaceomyces palustris</name>
    <dbReference type="NCBI Taxonomy" id="1673888"/>
    <lineage>
        <taxon>Eukaryota</taxon>
        <taxon>Fungi</taxon>
        <taxon>Dikarya</taxon>
        <taxon>Basidiomycota</taxon>
        <taxon>Ustilaginomycotina</taxon>
        <taxon>Ustilaginomycetes</taxon>
        <taxon>Violaceomycetales</taxon>
        <taxon>Violaceomycetaceae</taxon>
        <taxon>Violaceomyces</taxon>
    </lineage>
</organism>
<accession>A0ACD0NT15</accession>
<evidence type="ECO:0000313" key="1">
    <source>
        <dbReference type="EMBL" id="PWN48983.1"/>
    </source>
</evidence>
<proteinExistence type="predicted"/>
<keyword evidence="2" id="KW-1185">Reference proteome</keyword>
<name>A0ACD0NT15_9BASI</name>
<dbReference type="EMBL" id="KZ820115">
    <property type="protein sequence ID" value="PWN48983.1"/>
    <property type="molecule type" value="Genomic_DNA"/>
</dbReference>
<gene>
    <name evidence="1" type="ORF">IE53DRAFT_388817</name>
</gene>
<protein>
    <submittedName>
        <fullName evidence="1">NAD(P)-binding protein</fullName>
    </submittedName>
</protein>
<sequence length="299" mass="32073">MVKVFILGATGFIGRPAALQLVSTGHQVYGLARNAAKAKSLAAEEVIPVLGDALQTESWIHLVKEVDVIINALGGSVDIKEVSEITLEAVSKAAIEIRPSSAPKLAYIYTSGTWVHGEDRENLKTDTSPITNPNEVVAWRPIHEQKVIKDGNVNGIVVRPSLLYGKSASLLADLFRGASTGTVNWPGTPGGRLATIHTDDLAVLYQLVAEKAPVLGGLIFDASNEQTESTDDFLNKLVKVSGAKGPYQYTQPRNAYEQALGSTTLLRPNLARALLGWQPRKASLTDGLTTYFAAFKANL</sequence>
<reference evidence="1 2" key="1">
    <citation type="journal article" date="2018" name="Mol. Biol. Evol.">
        <title>Broad Genomic Sampling Reveals a Smut Pathogenic Ancestry of the Fungal Clade Ustilaginomycotina.</title>
        <authorList>
            <person name="Kijpornyongpan T."/>
            <person name="Mondo S.J."/>
            <person name="Barry K."/>
            <person name="Sandor L."/>
            <person name="Lee J."/>
            <person name="Lipzen A."/>
            <person name="Pangilinan J."/>
            <person name="LaButti K."/>
            <person name="Hainaut M."/>
            <person name="Henrissat B."/>
            <person name="Grigoriev I.V."/>
            <person name="Spatafora J.W."/>
            <person name="Aime M.C."/>
        </authorList>
    </citation>
    <scope>NUCLEOTIDE SEQUENCE [LARGE SCALE GENOMIC DNA]</scope>
    <source>
        <strain evidence="1 2">SA 807</strain>
    </source>
</reference>
<evidence type="ECO:0000313" key="2">
    <source>
        <dbReference type="Proteomes" id="UP000245626"/>
    </source>
</evidence>
<dbReference type="Proteomes" id="UP000245626">
    <property type="component" value="Unassembled WGS sequence"/>
</dbReference>